<organism evidence="2">
    <name type="scientific">Arundo donax</name>
    <name type="common">Giant reed</name>
    <name type="synonym">Donax arundinaceus</name>
    <dbReference type="NCBI Taxonomy" id="35708"/>
    <lineage>
        <taxon>Eukaryota</taxon>
        <taxon>Viridiplantae</taxon>
        <taxon>Streptophyta</taxon>
        <taxon>Embryophyta</taxon>
        <taxon>Tracheophyta</taxon>
        <taxon>Spermatophyta</taxon>
        <taxon>Magnoliopsida</taxon>
        <taxon>Liliopsida</taxon>
        <taxon>Poales</taxon>
        <taxon>Poaceae</taxon>
        <taxon>PACMAD clade</taxon>
        <taxon>Arundinoideae</taxon>
        <taxon>Arundineae</taxon>
        <taxon>Arundo</taxon>
    </lineage>
</organism>
<reference evidence="2" key="2">
    <citation type="journal article" date="2015" name="Data Brief">
        <title>Shoot transcriptome of the giant reed, Arundo donax.</title>
        <authorList>
            <person name="Barrero R.A."/>
            <person name="Guerrero F.D."/>
            <person name="Moolhuijzen P."/>
            <person name="Goolsby J.A."/>
            <person name="Tidwell J."/>
            <person name="Bellgard S.E."/>
            <person name="Bellgard M.I."/>
        </authorList>
    </citation>
    <scope>NUCLEOTIDE SEQUENCE</scope>
    <source>
        <tissue evidence="2">Shoot tissue taken approximately 20 cm above the soil surface</tissue>
    </source>
</reference>
<name>A0A0A9HGQ9_ARUDO</name>
<evidence type="ECO:0008006" key="3">
    <source>
        <dbReference type="Google" id="ProtNLM"/>
    </source>
</evidence>
<proteinExistence type="predicted"/>
<accession>A0A0A9HGQ9</accession>
<evidence type="ECO:0000256" key="1">
    <source>
        <dbReference type="SAM" id="SignalP"/>
    </source>
</evidence>
<dbReference type="EMBL" id="GBRH01161531">
    <property type="protein sequence ID" value="JAE36365.1"/>
    <property type="molecule type" value="Transcribed_RNA"/>
</dbReference>
<protein>
    <recommendedName>
        <fullName evidence="3">Secreted protein</fullName>
    </recommendedName>
</protein>
<feature type="signal peptide" evidence="1">
    <location>
        <begin position="1"/>
        <end position="21"/>
    </location>
</feature>
<evidence type="ECO:0000313" key="2">
    <source>
        <dbReference type="EMBL" id="JAE36365.1"/>
    </source>
</evidence>
<reference evidence="2" key="1">
    <citation type="submission" date="2014-09" db="EMBL/GenBank/DDBJ databases">
        <authorList>
            <person name="Magalhaes I.L.F."/>
            <person name="Oliveira U."/>
            <person name="Santos F.R."/>
            <person name="Vidigal T.H.D.A."/>
            <person name="Brescovit A.D."/>
            <person name="Santos A.J."/>
        </authorList>
    </citation>
    <scope>NUCLEOTIDE SEQUENCE</scope>
    <source>
        <tissue evidence="2">Shoot tissue taken approximately 20 cm above the soil surface</tissue>
    </source>
</reference>
<sequence>MIVSMEAYLLMPMYLVLAVAAVSSVSKCRPMCQWSVWAVYISFDTCGPHNNSFSSVFSGALGGFPFAPELFY</sequence>
<dbReference type="AlphaFoldDB" id="A0A0A9HGQ9"/>
<feature type="chain" id="PRO_5002046614" description="Secreted protein" evidence="1">
    <location>
        <begin position="22"/>
        <end position="72"/>
    </location>
</feature>
<keyword evidence="1" id="KW-0732">Signal</keyword>